<sequence>MRRIGRADARTSPGRVVAALALALALVGGVDASDGRREGARERDASERFVDVATFERCGVERVRSNAGEVCFEHVVRGATEDGTCEIERARLWRADGTEVERACGRVDAGASRVVVRLRVDEACRIEANQAVRVEAAVECASGDARLFPFSTMLLGEVVALADAAVYLADSVHTLEETIEIADEVLEDERATEVTIWWPASF</sequence>
<dbReference type="Proteomes" id="UP000009170">
    <property type="component" value="Unassembled WGS sequence"/>
</dbReference>
<dbReference type="GeneID" id="9835000"/>
<evidence type="ECO:0000313" key="2">
    <source>
        <dbReference type="EMBL" id="CAL50274.1"/>
    </source>
</evidence>
<evidence type="ECO:0000256" key="1">
    <source>
        <dbReference type="SAM" id="SignalP"/>
    </source>
</evidence>
<protein>
    <submittedName>
        <fullName evidence="2">Unnamed product</fullName>
    </submittedName>
</protein>
<proteinExistence type="predicted"/>
<dbReference type="EMBL" id="KZ155838">
    <property type="protein sequence ID" value="OUS42592.1"/>
    <property type="molecule type" value="Genomic_DNA"/>
</dbReference>
<reference evidence="2" key="2">
    <citation type="journal article" date="2014" name="BMC Genomics">
        <title>An improved genome of the model marine alga Ostreococcus tauri unfolds by assessing Illumina de novo assemblies.</title>
        <authorList>
            <person name="Blanc-Mathieu R."/>
            <person name="Verhelst B."/>
            <person name="Derelle E."/>
            <person name="Rombauts S."/>
            <person name="Bouget F.Y."/>
            <person name="Carre I."/>
            <person name="Chateau A."/>
            <person name="Eyre-Walker A."/>
            <person name="Grimsley N."/>
            <person name="Moreau H."/>
            <person name="Piegu B."/>
            <person name="Rivals E."/>
            <person name="Schackwitz W."/>
            <person name="Van de Peer Y."/>
            <person name="Piganeau G."/>
        </authorList>
    </citation>
    <scope>NUCLEOTIDE SEQUENCE</scope>
    <source>
        <strain evidence="2">RCC4221</strain>
    </source>
</reference>
<accession>Q01G70</accession>
<accession>A0A454XKE8</accession>
<feature type="signal peptide" evidence="1">
    <location>
        <begin position="1"/>
        <end position="32"/>
    </location>
</feature>
<evidence type="ECO:0000313" key="4">
    <source>
        <dbReference type="Proteomes" id="UP000009170"/>
    </source>
</evidence>
<dbReference type="InParanoid" id="Q01G70"/>
<reference evidence="3" key="3">
    <citation type="submission" date="2017-04" db="EMBL/GenBank/DDBJ databases">
        <title>Population genomics of picophytoplankton unveils novel chromosome hypervariability.</title>
        <authorList>
            <consortium name="DOE Joint Genome Institute"/>
            <person name="Blanc-Mathieu R."/>
            <person name="Krasovec M."/>
            <person name="Hebrard M."/>
            <person name="Yau S."/>
            <person name="Desgranges E."/>
            <person name="Martin J."/>
            <person name="Schackwitz W."/>
            <person name="Kuo A."/>
            <person name="Salin G."/>
            <person name="Donnadieu C."/>
            <person name="Desdevises Y."/>
            <person name="Sanchez-Ferandin S."/>
            <person name="Moreau H."/>
            <person name="Rivals E."/>
            <person name="Grigoriev I.V."/>
            <person name="Grimsley N."/>
            <person name="Eyre-Walker A."/>
            <person name="Piganeau G."/>
        </authorList>
    </citation>
    <scope>NUCLEOTIDE SEQUENCE [LARGE SCALE GENOMIC DNA]</scope>
    <source>
        <strain evidence="3">RCC 1115</strain>
    </source>
</reference>
<dbReference type="OrthoDB" id="10574688at2759"/>
<keyword evidence="4" id="KW-1185">Reference proteome</keyword>
<dbReference type="RefSeq" id="XP_003074423.1">
    <property type="nucleotide sequence ID" value="XM_003074376.1"/>
</dbReference>
<dbReference type="AlphaFoldDB" id="Q01G70"/>
<gene>
    <name evidence="3" type="ORF">BE221DRAFT_142253</name>
    <name evidence="2" type="ORF">OT_ostta01g03710</name>
</gene>
<dbReference type="EMBL" id="CAID01000001">
    <property type="protein sequence ID" value="CAL50274.1"/>
    <property type="molecule type" value="Genomic_DNA"/>
</dbReference>
<feature type="chain" id="PRO_5030174956" evidence="1">
    <location>
        <begin position="33"/>
        <end position="202"/>
    </location>
</feature>
<evidence type="ECO:0000313" key="3">
    <source>
        <dbReference type="EMBL" id="OUS42592.1"/>
    </source>
</evidence>
<accession>A0A1Y5I610</accession>
<organism evidence="2 4">
    <name type="scientific">Ostreococcus tauri</name>
    <name type="common">Marine green alga</name>
    <dbReference type="NCBI Taxonomy" id="70448"/>
    <lineage>
        <taxon>Eukaryota</taxon>
        <taxon>Viridiplantae</taxon>
        <taxon>Chlorophyta</taxon>
        <taxon>Mamiellophyceae</taxon>
        <taxon>Mamiellales</taxon>
        <taxon>Bathycoccaceae</taxon>
        <taxon>Ostreococcus</taxon>
    </lineage>
</organism>
<keyword evidence="1" id="KW-0732">Signal</keyword>
<dbReference type="OMA" id="ACRIEAN"/>
<dbReference type="KEGG" id="ota:OT_ostta01g03710"/>
<name>Q01G70_OSTTA</name>
<dbReference type="Proteomes" id="UP000195557">
    <property type="component" value="Unassembled WGS sequence"/>
</dbReference>
<reference evidence="2 4" key="1">
    <citation type="journal article" date="2006" name="Proc. Natl. Acad. Sci. U.S.A.">
        <title>Genome analysis of the smallest free-living eukaryote Ostreococcus tauri unveils many unique features.</title>
        <authorList>
            <person name="Derelle E."/>
            <person name="Ferraz C."/>
            <person name="Rombauts S."/>
            <person name="Rouze P."/>
            <person name="Worden A.Z."/>
            <person name="Robbens S."/>
            <person name="Partensky F."/>
            <person name="Degroeve S."/>
            <person name="Echeynie S."/>
            <person name="Cooke R."/>
            <person name="Saeys Y."/>
            <person name="Wuyts J."/>
            <person name="Jabbari K."/>
            <person name="Bowler C."/>
            <person name="Panaud O."/>
            <person name="Piegu B."/>
            <person name="Ball S.G."/>
            <person name="Ral J.-P."/>
            <person name="Bouget F.-Y."/>
            <person name="Piganeau G."/>
            <person name="De Baets B."/>
            <person name="Picard A."/>
            <person name="Delseny M."/>
            <person name="Demaille J."/>
            <person name="Van de Peer Y."/>
            <person name="Moreau H."/>
        </authorList>
    </citation>
    <scope>NUCLEOTIDE SEQUENCE [LARGE SCALE GENOMIC DNA]</scope>
    <source>
        <strain evidence="2 4">OTTH0595</strain>
    </source>
</reference>